<dbReference type="CDD" id="cd02440">
    <property type="entry name" value="AdoMet_MTases"/>
    <property type="match status" value="1"/>
</dbReference>
<gene>
    <name evidence="1" type="ORF">GCM10022235_16030</name>
</gene>
<dbReference type="PANTHER" id="PTHR43667">
    <property type="entry name" value="CYCLOPROPANE-FATTY-ACYL-PHOSPHOLIPID SYNTHASE"/>
    <property type="match status" value="1"/>
</dbReference>
<evidence type="ECO:0000313" key="1">
    <source>
        <dbReference type="EMBL" id="GAA3549197.1"/>
    </source>
</evidence>
<evidence type="ECO:0000313" key="2">
    <source>
        <dbReference type="Proteomes" id="UP001501222"/>
    </source>
</evidence>
<dbReference type="Proteomes" id="UP001501222">
    <property type="component" value="Unassembled WGS sequence"/>
</dbReference>
<keyword evidence="2" id="KW-1185">Reference proteome</keyword>
<dbReference type="RefSeq" id="WP_344838961.1">
    <property type="nucleotide sequence ID" value="NZ_BAABAA010000002.1"/>
</dbReference>
<dbReference type="Pfam" id="PF13489">
    <property type="entry name" value="Methyltransf_23"/>
    <property type="match status" value="1"/>
</dbReference>
<dbReference type="Gene3D" id="3.40.50.150">
    <property type="entry name" value="Vaccinia Virus protein VP39"/>
    <property type="match status" value="1"/>
</dbReference>
<dbReference type="EMBL" id="BAABAA010000002">
    <property type="protein sequence ID" value="GAA3549197.1"/>
    <property type="molecule type" value="Genomic_DNA"/>
</dbReference>
<dbReference type="InterPro" id="IPR050723">
    <property type="entry name" value="CFA/CMAS"/>
</dbReference>
<comment type="caution">
    <text evidence="1">The sequence shown here is derived from an EMBL/GenBank/DDBJ whole genome shotgun (WGS) entry which is preliminary data.</text>
</comment>
<accession>A0ABP6WAN6</accession>
<dbReference type="SUPFAM" id="SSF53335">
    <property type="entry name" value="S-adenosyl-L-methionine-dependent methyltransferases"/>
    <property type="match status" value="1"/>
</dbReference>
<dbReference type="InterPro" id="IPR029063">
    <property type="entry name" value="SAM-dependent_MTases_sf"/>
</dbReference>
<proteinExistence type="predicted"/>
<organism evidence="1 2">
    <name type="scientific">Kribbella ginsengisoli</name>
    <dbReference type="NCBI Taxonomy" id="363865"/>
    <lineage>
        <taxon>Bacteria</taxon>
        <taxon>Bacillati</taxon>
        <taxon>Actinomycetota</taxon>
        <taxon>Actinomycetes</taxon>
        <taxon>Propionibacteriales</taxon>
        <taxon>Kribbellaceae</taxon>
        <taxon>Kribbella</taxon>
    </lineage>
</organism>
<protein>
    <recommendedName>
        <fullName evidence="3">Methyltransferase family protein</fullName>
    </recommendedName>
</protein>
<evidence type="ECO:0008006" key="3">
    <source>
        <dbReference type="Google" id="ProtNLM"/>
    </source>
</evidence>
<reference evidence="2" key="1">
    <citation type="journal article" date="2019" name="Int. J. Syst. Evol. Microbiol.">
        <title>The Global Catalogue of Microorganisms (GCM) 10K type strain sequencing project: providing services to taxonomists for standard genome sequencing and annotation.</title>
        <authorList>
            <consortium name="The Broad Institute Genomics Platform"/>
            <consortium name="The Broad Institute Genome Sequencing Center for Infectious Disease"/>
            <person name="Wu L."/>
            <person name="Ma J."/>
        </authorList>
    </citation>
    <scope>NUCLEOTIDE SEQUENCE [LARGE SCALE GENOMIC DNA]</scope>
    <source>
        <strain evidence="2">JCM 16928</strain>
    </source>
</reference>
<name>A0ABP6WAN6_9ACTN</name>
<sequence length="282" mass="31175">MESDGVRRADGSATAHAERLGRVYGPVTWDVYEQLDRSLGPRGPEWLVERAAGWLRAGDAVLDAGCRDGAQLIRLVGERDVTGYGIDPVELHVRQAREAVEAAGLEERISVERLGMEELAGSERRFDLIWCREVVPQLEDLAGALAGAASVLKADGRMVVFTQTATELLTAGEADMMSRHLGNVIANLDEATLETAFAGAGLVVDEKDVIGTEWREYGEERTQPVSRALLRLARLRRTREAMVAEHGADVYQHVEANLHWEVYQFLGKLRPTVYVLKRGDRS</sequence>
<dbReference type="PANTHER" id="PTHR43667:SF2">
    <property type="entry name" value="FATTY ACID C-METHYL TRANSFERASE"/>
    <property type="match status" value="1"/>
</dbReference>